<keyword evidence="6" id="KW-0067">ATP-binding</keyword>
<evidence type="ECO:0000256" key="1">
    <source>
        <dbReference type="ARBA" id="ARBA00002329"/>
    </source>
</evidence>
<dbReference type="RefSeq" id="YP_009668139.1">
    <property type="nucleotide sequence ID" value="NC_043784.1"/>
</dbReference>
<evidence type="ECO:0000256" key="2">
    <source>
        <dbReference type="ARBA" id="ARBA00004474"/>
    </source>
</evidence>
<keyword evidence="8" id="KW-0150">Chloroplast</keyword>
<dbReference type="SMART" id="SM00382">
    <property type="entry name" value="AAA"/>
    <property type="match status" value="1"/>
</dbReference>
<evidence type="ECO:0000313" key="8">
    <source>
        <dbReference type="EMBL" id="QCW58914.1"/>
    </source>
</evidence>
<protein>
    <submittedName>
        <fullName evidence="8">Ycf2</fullName>
    </submittedName>
</protein>
<evidence type="ECO:0000256" key="3">
    <source>
        <dbReference type="ARBA" id="ARBA00009361"/>
    </source>
</evidence>
<dbReference type="Pfam" id="PF00004">
    <property type="entry name" value="AAA"/>
    <property type="match status" value="1"/>
</dbReference>
<comment type="subcellular location">
    <subcellularLocation>
        <location evidence="2">Plastid</location>
    </subcellularLocation>
</comment>
<dbReference type="InterPro" id="IPR003959">
    <property type="entry name" value="ATPase_AAA_core"/>
</dbReference>
<evidence type="ECO:0000259" key="7">
    <source>
        <dbReference type="SMART" id="SM00382"/>
    </source>
</evidence>
<dbReference type="PANTHER" id="PTHR33078">
    <property type="entry name" value="PROTEIN YCF2-RELATED"/>
    <property type="match status" value="1"/>
</dbReference>
<keyword evidence="4 8" id="KW-0934">Plastid</keyword>
<dbReference type="GO" id="GO:0005524">
    <property type="term" value="F:ATP binding"/>
    <property type="evidence" value="ECO:0007669"/>
    <property type="project" value="UniProtKB-KW"/>
</dbReference>
<evidence type="ECO:0000256" key="4">
    <source>
        <dbReference type="ARBA" id="ARBA00022640"/>
    </source>
</evidence>
<dbReference type="InterPro" id="IPR027417">
    <property type="entry name" value="P-loop_NTPase"/>
</dbReference>
<proteinExistence type="inferred from homology"/>
<dbReference type="GeneID" id="40873504"/>
<dbReference type="GO" id="GO:0009536">
    <property type="term" value="C:plastid"/>
    <property type="evidence" value="ECO:0007669"/>
    <property type="project" value="UniProtKB-SubCell"/>
</dbReference>
<dbReference type="PANTHER" id="PTHR33078:SF100">
    <property type="entry name" value="PROTEIN YCF2"/>
    <property type="match status" value="1"/>
</dbReference>
<dbReference type="CDD" id="cd19505">
    <property type="entry name" value="RecA-like_Ycf2"/>
    <property type="match status" value="1"/>
</dbReference>
<dbReference type="Gene3D" id="1.10.8.60">
    <property type="match status" value="1"/>
</dbReference>
<reference evidence="8" key="1">
    <citation type="submission" date="2018-03" db="EMBL/GenBank/DDBJ databases">
        <title>Exploring the plastid DNA sequence disparity of liverworts.</title>
        <authorList>
            <person name="Yu Y."/>
            <person name="Liu H."/>
            <person name="Yang J."/>
            <person name="Ma W."/>
            <person name="Pressel S."/>
            <person name="Wu Y."/>
            <person name="Schneider H."/>
        </authorList>
    </citation>
    <scope>NUCLEOTIDE SEQUENCE</scope>
</reference>
<dbReference type="InterPro" id="IPR003593">
    <property type="entry name" value="AAA+_ATPase"/>
</dbReference>
<evidence type="ECO:0000256" key="6">
    <source>
        <dbReference type="ARBA" id="ARBA00022840"/>
    </source>
</evidence>
<dbReference type="Gene3D" id="3.40.50.300">
    <property type="entry name" value="P-loop containing nucleotide triphosphate hydrolases"/>
    <property type="match status" value="1"/>
</dbReference>
<name>A0A4Y5P6J0_9MARC</name>
<accession>A0A4Y5P6J0</accession>
<gene>
    <name evidence="8" type="primary">ycf2</name>
</gene>
<dbReference type="EMBL" id="MH064511">
    <property type="protein sequence ID" value="QCW58914.1"/>
    <property type="molecule type" value="Genomic_DNA"/>
</dbReference>
<feature type="domain" description="AAA+ ATPase" evidence="7">
    <location>
        <begin position="1314"/>
        <end position="1466"/>
    </location>
</feature>
<dbReference type="SUPFAM" id="SSF52540">
    <property type="entry name" value="P-loop containing nucleoside triphosphate hydrolases"/>
    <property type="match status" value="1"/>
</dbReference>
<geneLocation type="chloroplast" evidence="8"/>
<sequence>MKQKLPEKKISYKNFYLDQIRKTQIFSNSRIKCSLIRSLFTKLFNKKQIVNSFDFRTIILSIDLHNLGKNENFVLNSLMFFVLPSSIFIYRSNTINIVERNFFVLGKVQRQDQYRKDCIGIYKKSFRNLNKNFDIFLHNIFEKGKLDKYKSILNSITHLNDPIFFEEINCSFGREKAELSYDLDVYKKFSDIRIFAKEIENLDDFWVRKKIFQNLRNWGESSEILMKSSFLSKEKGNSYLSNYMRVCIWQLLTQNYWGIFGEESLKYSYSKLDNSKFYITLENILSDAIYRISRYLVCEARGSNIQIKNTHLFSQKFDSSTTTINNDVEKNLEFFNFTNPNPFYNLHTYNSHFEWIRRILYLDEKSESKSVFIKRTFLNKPFFSLLQEKTDSYFNSPTKFLMSKDIINNFFSWHKTQKVNPEVFFFPEPLLINEFIRIIISKENLNKSSKNLGRIYQLKNNSESDDIKIIVSKIQKYHSNFLLNYSIPFNRIYNILCQNYSVNKGIRCEVKKKSNRLFIKILNFSPLFFEFEKIVSMINCIEFKESLVIKTNQLDILMHQLAKIEDLSFTKKFLLISKDNNETYNSKNELINNYLFIKNSIHSNYYKYCSELQNKLPSRLLGLRMIYINNILRKYSILWKIKLRKNFIYNIKNRESKKLDFEVQHWLYEIKSSAKISVTFQFFINVKLPKILKKYFRNSDSEKVNKIFHSLQTSTHTYAINGKRNRVFNKTLVKNIGFTKQDINNLIAYSFSDGMNSEIIIHFLARFPTKKNVFSDRMKNEELFFHSNYKFNFLFCLGEENIENNSIIYSQFLKNYLKYNRVNRTIIKQRSIFLEKKLSQLVQSKLKNFSLFNKVSDRIEKTKFISFSHFYKKVSKRTDSDFPVNSRRYFSKQKKNEIETVFTKDRVGIERMNENLLQDLDDTKIENYYNILQYGSLTKGLKRNNSIFPLVNKIFLSTILKYSKSKNLELELENKILLHPDRLYDKYNKIENFNFLEKNIFFEDCTYTSWFFTSEWWEYSIHIFTQTFQKRFVIIGSYFEYFINNSIKLIRKNLVNLHEKRKNLYTLNPKWNARIFFDYTEEIIFNFIWADFQLINNWNNLYWAILSLIIFVFLSNQNYFSIFIGSDSINLWKNFENIKYLTDTSRAFYLTKLLYQNETQLNKTENLLISFFSNLKHYTKNIRFYLLTRKNLNKWLVSHKSLDLSRRKRNLLVQSLITPKRIKKYGFHSYYQPKTLNTPLFGYHRNPQKGLSYLRYLGGMFKKNLVNYSVHQADKWIFFASLQKTISSQTLQQTKTFDPGFQKIPIPLQLGLSCSKGILLIGPVETGRSYLIKNLAADSSVPLFGISINKLLYNKPDIVTQSWMNILIESLRRLNLTLELAKEMSPCIIWIRNIHQLDVNRTTQNIESDPTFLLGILLKHFRTDSLETRAKNNIIMIGSTHVPKKVDPSLISPDRLDRVLNIRLLNTYQRKNQFPILLNKTNLEFNKNLSYFNEFGSRTMGYNIRDLVALTNEISLIGLTNNKSFVYDDIIKLAFHRQILGFSHTNNKPNYKQNFKILLYKIGRAIIQYLMIEGSALNPLNIKNYLWKKKFYYLSKWYSEPCIDDSIIKECTILVHVLVCLAGIAARDSWFILEENSDILISLDKSVENDLDLAFSLLENFSTDFPWLETSEIQSLNYERKKSKVFLTKNILDIMHKGIFTVANKNIINNQNESHSDSFSSRSEIINRKIYEFNNTAWSPRFWRLSFSRSHLFNWIKRPNDFDFSHISGFSKKNNLERKNDHLMGNKKEQLFYERILPRVRKRNVEELESRFETILLEEQFEILGFFGSGSQYRMESRLENKPRLFIGKRIVWDPIGSFYQMRHFVFSRREFFVDEEMLRRLYITYGVRREREKSLSSHRIKRFFLCRGYNKDLINKLSIRWWNQLPINEKQNISTLRHIEKIGIRLKRPQIFTPVYLYQRWLIENIPGKFSRLDLLNHRDRWIKINTLLLDDSFTYNIVLESYQYLFEFFSSNKLLLNRMTKTLLKNKWIFQNEIGDIVHDVKNNRF</sequence>
<comment type="similarity">
    <text evidence="3">Belongs to the Ycf2 family.</text>
</comment>
<keyword evidence="5" id="KW-0547">Nucleotide-binding</keyword>
<organism evidence="8">
    <name type="scientific">Plagiochila chinensis</name>
    <dbReference type="NCBI Taxonomy" id="2575588"/>
    <lineage>
        <taxon>Eukaryota</taxon>
        <taxon>Viridiplantae</taxon>
        <taxon>Streptophyta</taxon>
        <taxon>Embryophyta</taxon>
        <taxon>Marchantiophyta</taxon>
        <taxon>Jungermanniopsida</taxon>
        <taxon>Jungermanniidae</taxon>
        <taxon>Jungermanniales</taxon>
        <taxon>Lophocoleineae</taxon>
        <taxon>Plagiochilaceae</taxon>
        <taxon>Plagiochila</taxon>
        <taxon>Plagiochila sect. Plagiochila</taxon>
    </lineage>
</organism>
<comment type="function">
    <text evidence="1">Probable ATPase of unknown function. Its presence in a non-photosynthetic plant (Epifagus virginiana) and experiments in tobacco indicate that it has an essential function which is probably not related to photosynthesis.</text>
</comment>
<dbReference type="GO" id="GO:0016887">
    <property type="term" value="F:ATP hydrolysis activity"/>
    <property type="evidence" value="ECO:0007669"/>
    <property type="project" value="InterPro"/>
</dbReference>
<evidence type="ECO:0000256" key="5">
    <source>
        <dbReference type="ARBA" id="ARBA00022741"/>
    </source>
</evidence>